<gene>
    <name evidence="6" type="ORF">BK658_23835</name>
</gene>
<dbReference type="Proteomes" id="UP000284684">
    <property type="component" value="Unassembled WGS sequence"/>
</dbReference>
<organism evidence="6 7">
    <name type="scientific">Pseudomonas brassicacearum</name>
    <dbReference type="NCBI Taxonomy" id="930166"/>
    <lineage>
        <taxon>Bacteria</taxon>
        <taxon>Pseudomonadati</taxon>
        <taxon>Pseudomonadota</taxon>
        <taxon>Gammaproteobacteria</taxon>
        <taxon>Pseudomonadales</taxon>
        <taxon>Pseudomonadaceae</taxon>
        <taxon>Pseudomonas</taxon>
    </lineage>
</organism>
<dbReference type="InterPro" id="IPR001242">
    <property type="entry name" value="Condensation_dom"/>
</dbReference>
<dbReference type="InterPro" id="IPR023213">
    <property type="entry name" value="CAT-like_dom_sf"/>
</dbReference>
<dbReference type="SMART" id="SM00823">
    <property type="entry name" value="PKS_PP"/>
    <property type="match status" value="3"/>
</dbReference>
<dbReference type="InterPro" id="IPR009081">
    <property type="entry name" value="PP-bd_ACP"/>
</dbReference>
<dbReference type="Pfam" id="PF00501">
    <property type="entry name" value="AMP-binding"/>
    <property type="match status" value="3"/>
</dbReference>
<name>A0A423GKB7_9PSED</name>
<dbReference type="SUPFAM" id="SSF47336">
    <property type="entry name" value="ACP-like"/>
    <property type="match status" value="3"/>
</dbReference>
<dbReference type="GO" id="GO:0031177">
    <property type="term" value="F:phosphopantetheine binding"/>
    <property type="evidence" value="ECO:0007669"/>
    <property type="project" value="InterPro"/>
</dbReference>
<keyword evidence="3" id="KW-0596">Phosphopantetheine</keyword>
<dbReference type="CDD" id="cd19543">
    <property type="entry name" value="DCL_NRPS"/>
    <property type="match status" value="2"/>
</dbReference>
<proteinExistence type="inferred from homology"/>
<dbReference type="InterPro" id="IPR020806">
    <property type="entry name" value="PKS_PP-bd"/>
</dbReference>
<dbReference type="Gene3D" id="3.30.559.30">
    <property type="entry name" value="Nonribosomal peptide synthetase, condensation domain"/>
    <property type="match status" value="4"/>
</dbReference>
<feature type="domain" description="Carrier" evidence="5">
    <location>
        <begin position="1025"/>
        <end position="1099"/>
    </location>
</feature>
<dbReference type="Pfam" id="PF00668">
    <property type="entry name" value="Condensation"/>
    <property type="match status" value="4"/>
</dbReference>
<accession>A0A423GKB7</accession>
<dbReference type="InterPro" id="IPR025110">
    <property type="entry name" value="AMP-bd_C"/>
</dbReference>
<dbReference type="PROSITE" id="PS50075">
    <property type="entry name" value="CARRIER"/>
    <property type="match status" value="3"/>
</dbReference>
<evidence type="ECO:0000256" key="1">
    <source>
        <dbReference type="ARBA" id="ARBA00001957"/>
    </source>
</evidence>
<evidence type="ECO:0000259" key="5">
    <source>
        <dbReference type="PROSITE" id="PS50075"/>
    </source>
</evidence>
<comment type="caution">
    <text evidence="6">The sequence shown here is derived from an EMBL/GenBank/DDBJ whole genome shotgun (WGS) entry which is preliminary data.</text>
</comment>
<comment type="cofactor">
    <cofactor evidence="1">
        <name>pantetheine 4'-phosphate</name>
        <dbReference type="ChEBI" id="CHEBI:47942"/>
    </cofactor>
</comment>
<evidence type="ECO:0000256" key="4">
    <source>
        <dbReference type="ARBA" id="ARBA00022553"/>
    </source>
</evidence>
<dbReference type="Gene3D" id="2.30.38.10">
    <property type="entry name" value="Luciferase, Domain 3"/>
    <property type="match status" value="3"/>
</dbReference>
<dbReference type="FunFam" id="3.30.559.10:FF:000012">
    <property type="entry name" value="Non-ribosomal peptide synthetase"/>
    <property type="match status" value="1"/>
</dbReference>
<reference evidence="6 7" key="1">
    <citation type="submission" date="2016-10" db="EMBL/GenBank/DDBJ databases">
        <title>Comparative genome analysis of multiple Pseudomonas spp. focuses on biocontrol and plant growth promoting traits.</title>
        <authorList>
            <person name="Tao X.-Y."/>
            <person name="Taylor C.G."/>
        </authorList>
    </citation>
    <scope>NUCLEOTIDE SEQUENCE [LARGE SCALE GENOMIC DNA]</scope>
    <source>
        <strain evidence="6 7">37D10</strain>
    </source>
</reference>
<dbReference type="FunFam" id="3.40.50.980:FF:000001">
    <property type="entry name" value="Non-ribosomal peptide synthetase"/>
    <property type="match status" value="3"/>
</dbReference>
<dbReference type="InterPro" id="IPR020845">
    <property type="entry name" value="AMP-binding_CS"/>
</dbReference>
<dbReference type="Pfam" id="PF13193">
    <property type="entry name" value="AMP-binding_C"/>
    <property type="match status" value="3"/>
</dbReference>
<dbReference type="PROSITE" id="PS00455">
    <property type="entry name" value="AMP_BINDING"/>
    <property type="match status" value="3"/>
</dbReference>
<dbReference type="Gene3D" id="3.30.559.10">
    <property type="entry name" value="Chloramphenicol acetyltransferase-like domain"/>
    <property type="match status" value="4"/>
</dbReference>
<dbReference type="SUPFAM" id="SSF53474">
    <property type="entry name" value="alpha/beta-Hydrolases"/>
    <property type="match status" value="1"/>
</dbReference>
<comment type="similarity">
    <text evidence="2">Belongs to the ATP-dependent AMP-binding enzyme family.</text>
</comment>
<dbReference type="InterPro" id="IPR045851">
    <property type="entry name" value="AMP-bd_C_sf"/>
</dbReference>
<dbReference type="NCBIfam" id="TIGR01720">
    <property type="entry name" value="NRPS-para261"/>
    <property type="match status" value="1"/>
</dbReference>
<dbReference type="FunFam" id="3.40.50.980:FF:000002">
    <property type="entry name" value="Enterobactin synthetase component F"/>
    <property type="match status" value="1"/>
</dbReference>
<protein>
    <submittedName>
        <fullName evidence="6">Non-ribosomal peptide synthetase</fullName>
    </submittedName>
</protein>
<dbReference type="Gene3D" id="3.30.300.30">
    <property type="match status" value="3"/>
</dbReference>
<dbReference type="GO" id="GO:0003824">
    <property type="term" value="F:catalytic activity"/>
    <property type="evidence" value="ECO:0007669"/>
    <property type="project" value="InterPro"/>
</dbReference>
<dbReference type="SUPFAM" id="SSF56801">
    <property type="entry name" value="Acetyl-CoA synthetase-like"/>
    <property type="match status" value="3"/>
</dbReference>
<dbReference type="InterPro" id="IPR006162">
    <property type="entry name" value="Ppantetheine_attach_site"/>
</dbReference>
<dbReference type="NCBIfam" id="TIGR01733">
    <property type="entry name" value="AA-adenyl-dom"/>
    <property type="match status" value="3"/>
</dbReference>
<dbReference type="EMBL" id="MOBI01000028">
    <property type="protein sequence ID" value="ROM90935.1"/>
    <property type="molecule type" value="Genomic_DNA"/>
</dbReference>
<dbReference type="Pfam" id="PF00550">
    <property type="entry name" value="PP-binding"/>
    <property type="match status" value="3"/>
</dbReference>
<dbReference type="CDD" id="cd05930">
    <property type="entry name" value="A_NRPS"/>
    <property type="match status" value="1"/>
</dbReference>
<feature type="domain" description="Carrier" evidence="5">
    <location>
        <begin position="2530"/>
        <end position="2604"/>
    </location>
</feature>
<dbReference type="Pfam" id="PF00975">
    <property type="entry name" value="Thioesterase"/>
    <property type="match status" value="1"/>
</dbReference>
<dbReference type="InterPro" id="IPR010071">
    <property type="entry name" value="AA_adenyl_dom"/>
</dbReference>
<dbReference type="GO" id="GO:0043041">
    <property type="term" value="P:amino acid activation for nonribosomal peptide biosynthetic process"/>
    <property type="evidence" value="ECO:0007669"/>
    <property type="project" value="UniProtKB-ARBA"/>
</dbReference>
<dbReference type="FunFam" id="1.10.1200.10:FF:000005">
    <property type="entry name" value="Nonribosomal peptide synthetase 1"/>
    <property type="match status" value="2"/>
</dbReference>
<dbReference type="SUPFAM" id="SSF52777">
    <property type="entry name" value="CoA-dependent acyltransferases"/>
    <property type="match status" value="8"/>
</dbReference>
<evidence type="ECO:0000256" key="2">
    <source>
        <dbReference type="ARBA" id="ARBA00006432"/>
    </source>
</evidence>
<dbReference type="Gene3D" id="3.40.50.1820">
    <property type="entry name" value="alpha/beta hydrolase"/>
    <property type="match status" value="1"/>
</dbReference>
<keyword evidence="4" id="KW-0597">Phosphoprotein</keyword>
<dbReference type="InterPro" id="IPR029058">
    <property type="entry name" value="AB_hydrolase_fold"/>
</dbReference>
<dbReference type="PANTHER" id="PTHR45398:SF1">
    <property type="entry name" value="ENZYME, PUTATIVE (JCVI)-RELATED"/>
    <property type="match status" value="1"/>
</dbReference>
<sequence>MEHSTAWRIATRFAGLAADKRREFLERMQEQGVSFGQLPIPPAAQFLTSHELSYAQQRQWFLWQLDPHSAAYHIPAVLQLHGPLNIEALQHSFDVLLARHQSLRSRFIEADGRVLLEVAAVSPLPIQRHDLRNEPEAQRMASAMAVVEHEIARPFDLQHGPLLRVSLLQLASEEHVLLLTLHHIVTDGWSMGVLVDEFSQLYAAHCQGQTAQLPALPIQYSDYAAWQRRWMEAGELQRQLNWWRGYLGDEQPLLELPTDRARAAQPSLRGARLDFALDTTLAAGLMSLAKQRGVTPFMLLLASFQALLYRYSGQTDLRIGVPIANRNRSETRGLIGFFVNTQVMRAELDRRMPFSRLLEQTRGAALDAQAHQELPFERLVQALQGERSLSHSPLFQVMFNHQQSRPAALNSLLAGLRVQSLNGSVHTTQFDLQLDTFEEGEQLAASLTYATDLFDAERIERLARHWRNLLAGVLANPDCSLAELPLLDAEERHAILENLNDTSQVYPGEVCVQRHFEAHAAMVGEATALVFQGQTLSYAELNRRANRLAHHLRAQGVGPEVLVGIACERSLEMVIGLLAILKAGGAYVPLDPEYPSERLAYMIDDSGIALLLTQEHLLGPLPIPDDLQCVCLNADADWLSALPDHDLPSVALAENLAYVIYTSGSTGKPKGAGNRHVALHNRLAWMQQAYRLLPSDRVLQKTPFSFDVSVWEFFWPLMQGATLVIAAPGEHRDPQRLAALIVEQAITTLHFVPSMLAAFIASEEALGCTSLQRIICSGEALPVELARQTLRCLPQAGLYNLYGPTEAAIDVTHWTCVEEGRDSVPIGRPIGNLRTCILDDELQPLPLGAVGELYLGGIGLARGYHARAALTAERFVVDPFGRGERLYRTGDLARYRADGAIDYCGRIDHQVKIRGLRIELGEIEARLQAHAGVQEALVLALDVSSGKQLVAYLVPQDRALLAADAEQQTVWRESLKQHLLSSLPDYMVPAQTVLLAQMPLSPNGKLDRKRLPAPTAQANQRAFEAPHSEHERRLAQIWQQVLGVEQVGRQDNFFELGGDSIISIQVVSRARRAGLNLQPRDLFQQPTLQALAAVAKQQAAPLAQQGPVDGAQRLTPIQRWFFDESIPQRQHWNQAVLLVPRETLELHRLQGALQRLLSQHDALRLRFSQVDGHWSARYAPLDAAAGTDMLWTARVGSNESLAAVCEEAQRSLSLHDGPLLRVALIAQADGTQRLLLVIHHLAVDGVSWRVLLEDLQAAYAGHDLPPKTSSFQAWANKLETYAHTRAASDELAWWQQHLADSSEQLPTARVGASQSGRHRQSVSIGLDRERTRQLLQQVPAVYRTQVNDLLLSALARTLSAWTGHESVLIQLEGHGREALFEDIDLTRTVGWFSSLFPVRLTPSADLSGSIKAIKQQLREVPGKGMGYGLLRYLGTPAAQATLAALPQARVTFNYLGQFDQSFTDDGLFTLAHESSGAAQSEDAPLPNWLSVDGQVYGGELKLEWTFSRECFDRGEIEMLAAQFRDQLLALIAHCLSNGAGGVTPADFPLARLSQQQLDELPVAPAQIEDLYPLSPMQSGLLFHSLYEPMAGSYVNQLSVEVRGLDAQRLGCAWQAVLDAHPILRSSFHFPQGYEAPVQLVHRHLQLPLTCLDWRGRVDQAQALTQLIDSERLLLDPAKAPLMRLTLVRLDDERQQLIYTHHHLLLDGWSNALLLGEVLQRYAGQQVQAATGRFADYIGWLQRQDAEADEAFWREQLSALDSPTLLAQSLAIGVRDEQPNAGFADHHQRFDAVTSQRFSDFARQHKVTLNTLVQGAWALLLQRYSGQRSVAFGATVAGRPVDLPGAESQLGLFINTLPVISTPDMVETVEQWLTRLQAQNLELREHEFTALSDIQRWAGRTGEALFDSLVVFENFPISQALQQGAPSGLSFSLPQNHERTNFPLTLAAIAEGQLSLTWSYQCSHFSAAAITRMSQHLECLLLAMVAAPQAALGELDLLTEAERTQQLREWNPAFGPRENRLCVHQLIEAQVFARPEATALIFGELQLSYAELNRRANRLAHRLRAVGIGPEVRVGLAVQRSPEMVIGLLAILKAGGAYVPLDPAYPPERLRFLIEDSGIALLLSQSWLRDSLPLPEGLPVLELDREGLERWSEANPENLTHAENLAYLIYTSGSTGRPKGVSVAQGPLAMHCLAIGELYGMTPQDRELQFASISFDGAHERWLTPLVFGSALMPRDDELWSVERTCAEIERHGITIACFTPSYLLQMADYIGEAGRALPIRSYTVGGEGMPKHAFDEVQRVLQPPRIINGYGPTETVITPLIWCAYADTQFDSAFLPIGRPVGNRSAYVLDSSLQPLPVGVAGELYLGGEGIARGYHQRPDLSAERFVPDPFVAGARLYRSGDLACLRDDGVVQYLGRIDQQVKIRGFRIELGEIEACLLEHEDVRESLVIDREGPASRQLVGYVVPRDPLAAEGQLRDALMQHLRSRLPAHMLPAHLLCLAALPLTPNGKLDRQALPAPEASREGHDQVAAATPAEALLVEIWQELLGLASVGVTENFFELGGDSIISLQAVSRAGQRGLAFTPKQLFEQQTIRALAAVASSREPALLEVLRTPAFALIPEVDLGAREGLQDLYPLSPMQQGMLFHCLDSPELNPYVNQLSVAVDGLQIPRFRAAWQALIERHEVLRAAFRWRDGLADPLQAVFASVELPIEELDWRERNDTEQALINLAAAEQARGFDLSCPPLMRFILVRLGAERYQMIWIYHHLLLDGWSASRLLGDMLRLYHHQSLPALNGRYADYIGWLKRQDGALAESFWRERLGLLEAPTILAKASGAGGSGHGVMYSNLDASATRKLHTFAKRQRVTLNTLVQGAWLLLLQRHSGQRSVAFGATVAGRPTGLVGAEDMLGLFINTLPVIQTLDPQQPLGDWLRALQDYNLAVRDFEHTPLSDIQRWAGQGGQGLFDSIIVFENHPVDRALQGGEEGELRFAEVGSGGVTNFPMDLMVSANEEGLEVEYLYLRDRFSDLDVERIRAQLEGLLAVLPEDAARPLGTIGLPEARISLPQVTQDSADLLHTFNQHVSRQPQKTALLCDDRELSYADLDAQAAALAVQLIACGMGPESLVAVALPRSERTIVAFLAVLKAGAAYLPLDLAYPAERLAYMLSDSAASLLLCDSDLGKRLPLAASPPRLLLDQAADADVSQPGLVTQPLPGNLAYLIYTSGSTGQPKGVAVARGPIARHCRGIIELYELQPQSRELHFMSFAFDGAQERWLSVLLAGGSLVIRDDHLWTPEQTLEVLHRHGVTVACFPPAYLQQMAEVAERLGTAPAVQVYCFGGDAVPEASFEQVKRALRPQRLVNGYGPTETVVTPLLWRAEAGEQCEAAYAPIGRGVAGRGVYVLDADLNPLPVGVSGELYLGGECLARGYHQRPGMSAERFVPDPFDAGGRMYRSGDLVRQRECGLIDYLGRLDQQVKIRGFRIELGEIEARLRACVGVQDAAVVVHDTLTGKQLVGYVVAADAAGMDRRLKAELQAQLPDYMVPARIVLLERFPLSANGKLDRRGLPEPEWAVGGYRAPRNELEQALTAIWQEVLGVPQVGIDDNFFELGGDSLQVLKVISRVRNQPQLGFELKLRDLMQKPSVAELCGYEPPQLNSAPDPLLALNSRITEVPALFCLHAGFGTVFDYEPLARRLEGQRTVYGLQCRMLLDPNWQDSSLHAMAQAYAERIRTQQANGPYLLLGWSLGGALTQLVAHELEAQGQQVAFAGLVDSYVAGVAEPGDWREDLADFLRFVLGLPVAEAQALIDQNAAALEEREGAARVIEAALHQPPDQRGHAALGATELTQIFATGSRLKQLALGQRELPATRVASHRWWVAGREAEREVFAAQVGSQGSDRLLTGGHYELLRTVDLLDELQALLERQLEIA</sequence>
<dbReference type="InterPro" id="IPR000873">
    <property type="entry name" value="AMP-dep_synth/lig_dom"/>
</dbReference>
<dbReference type="FunFam" id="2.30.38.10:FF:000001">
    <property type="entry name" value="Non-ribosomal peptide synthetase PvdI"/>
    <property type="match status" value="2"/>
</dbReference>
<dbReference type="GO" id="GO:0044550">
    <property type="term" value="P:secondary metabolite biosynthetic process"/>
    <property type="evidence" value="ECO:0007669"/>
    <property type="project" value="UniProtKB-ARBA"/>
</dbReference>
<dbReference type="InterPro" id="IPR001031">
    <property type="entry name" value="Thioesterase"/>
</dbReference>
<dbReference type="CDD" id="cd17649">
    <property type="entry name" value="A_NRPS_PvdJ-like"/>
    <property type="match status" value="2"/>
</dbReference>
<dbReference type="PANTHER" id="PTHR45398">
    <property type="match status" value="1"/>
</dbReference>
<evidence type="ECO:0000313" key="6">
    <source>
        <dbReference type="EMBL" id="ROM90935.1"/>
    </source>
</evidence>
<dbReference type="InterPro" id="IPR036736">
    <property type="entry name" value="ACP-like_sf"/>
</dbReference>
<dbReference type="FunFam" id="3.30.300.30:FF:000010">
    <property type="entry name" value="Enterobactin synthetase component F"/>
    <property type="match status" value="3"/>
</dbReference>
<dbReference type="RefSeq" id="WP_123584593.1">
    <property type="nucleotide sequence ID" value="NZ_MOBI01000028.1"/>
</dbReference>
<evidence type="ECO:0000256" key="3">
    <source>
        <dbReference type="ARBA" id="ARBA00022450"/>
    </source>
</evidence>
<dbReference type="CDD" id="cd19534">
    <property type="entry name" value="E_NRPS"/>
    <property type="match status" value="1"/>
</dbReference>
<dbReference type="NCBIfam" id="NF003417">
    <property type="entry name" value="PRK04813.1"/>
    <property type="match status" value="3"/>
</dbReference>
<dbReference type="Gene3D" id="1.10.1200.10">
    <property type="entry name" value="ACP-like"/>
    <property type="match status" value="2"/>
</dbReference>
<dbReference type="FunFam" id="3.40.50.12780:FF:000012">
    <property type="entry name" value="Non-ribosomal peptide synthetase"/>
    <property type="match status" value="1"/>
</dbReference>
<evidence type="ECO:0000313" key="7">
    <source>
        <dbReference type="Proteomes" id="UP000284684"/>
    </source>
</evidence>
<dbReference type="InterPro" id="IPR010060">
    <property type="entry name" value="NRPS_synth"/>
</dbReference>
<dbReference type="CDD" id="cd19531">
    <property type="entry name" value="LCL_NRPS-like"/>
    <property type="match status" value="1"/>
</dbReference>
<dbReference type="Gene3D" id="3.40.50.980">
    <property type="match status" value="6"/>
</dbReference>
<dbReference type="PROSITE" id="PS00012">
    <property type="entry name" value="PHOSPHOPANTETHEINE"/>
    <property type="match status" value="3"/>
</dbReference>
<feature type="domain" description="Carrier" evidence="5">
    <location>
        <begin position="3574"/>
        <end position="3651"/>
    </location>
</feature>